<sequence length="107" mass="12251">MAVVVGTPPSAMVQWGHLLVHLYFGQFEKEAREPLHWEVSFCSECDMINVGQVKYICSPIINKARFIHRVPIGSELEWKGKMTMAIAKMNMDKFIRALMDLESQVIP</sequence>
<reference evidence="1" key="1">
    <citation type="submission" date="2023-10" db="EMBL/GenBank/DDBJ databases">
        <authorList>
            <person name="Domelevo Entfellner J.-B."/>
        </authorList>
    </citation>
    <scope>NUCLEOTIDE SEQUENCE</scope>
</reference>
<accession>A0AA86W4K9</accession>
<organism evidence="1 2">
    <name type="scientific">Sphenostylis stenocarpa</name>
    <dbReference type="NCBI Taxonomy" id="92480"/>
    <lineage>
        <taxon>Eukaryota</taxon>
        <taxon>Viridiplantae</taxon>
        <taxon>Streptophyta</taxon>
        <taxon>Embryophyta</taxon>
        <taxon>Tracheophyta</taxon>
        <taxon>Spermatophyta</taxon>
        <taxon>Magnoliopsida</taxon>
        <taxon>eudicotyledons</taxon>
        <taxon>Gunneridae</taxon>
        <taxon>Pentapetalae</taxon>
        <taxon>rosids</taxon>
        <taxon>fabids</taxon>
        <taxon>Fabales</taxon>
        <taxon>Fabaceae</taxon>
        <taxon>Papilionoideae</taxon>
        <taxon>50 kb inversion clade</taxon>
        <taxon>NPAAA clade</taxon>
        <taxon>indigoferoid/millettioid clade</taxon>
        <taxon>Phaseoleae</taxon>
        <taxon>Sphenostylis</taxon>
    </lineage>
</organism>
<name>A0AA86W4K9_9FABA</name>
<gene>
    <name evidence="1" type="ORF">AYBTSS11_LOCUS30671</name>
</gene>
<proteinExistence type="predicted"/>
<dbReference type="AlphaFoldDB" id="A0AA86W4K9"/>
<evidence type="ECO:0000313" key="2">
    <source>
        <dbReference type="Proteomes" id="UP001189624"/>
    </source>
</evidence>
<protein>
    <submittedName>
        <fullName evidence="1">Uncharacterized protein</fullName>
    </submittedName>
</protein>
<dbReference type="Gramene" id="rna-AYBTSS11_LOCUS30671">
    <property type="protein sequence ID" value="CAJ1978477.1"/>
    <property type="gene ID" value="gene-AYBTSS11_LOCUS30671"/>
</dbReference>
<dbReference type="EMBL" id="OY731408">
    <property type="protein sequence ID" value="CAJ1978477.1"/>
    <property type="molecule type" value="Genomic_DNA"/>
</dbReference>
<keyword evidence="2" id="KW-1185">Reference proteome</keyword>
<dbReference type="Proteomes" id="UP001189624">
    <property type="component" value="Chromosome 11"/>
</dbReference>
<evidence type="ECO:0000313" key="1">
    <source>
        <dbReference type="EMBL" id="CAJ1978477.1"/>
    </source>
</evidence>